<comment type="caution">
    <text evidence="2">The sequence shown here is derived from an EMBL/GenBank/DDBJ whole genome shotgun (WGS) entry which is preliminary data.</text>
</comment>
<proteinExistence type="predicted"/>
<evidence type="ECO:0000313" key="3">
    <source>
        <dbReference type="Proteomes" id="UP000298111"/>
    </source>
</evidence>
<accession>A0A8H1LEA1</accession>
<evidence type="ECO:0000259" key="1">
    <source>
        <dbReference type="Pfam" id="PF04149"/>
    </source>
</evidence>
<reference evidence="2 3" key="1">
    <citation type="submission" date="2018-10" db="EMBL/GenBank/DDBJ databases">
        <title>Isolation of pseudouridimycin from Streptomyces albus DSM 40763.</title>
        <authorList>
            <person name="Rosenqvist P."/>
            <person name="Metsae-Ketelae M."/>
            <person name="Virta P."/>
        </authorList>
    </citation>
    <scope>NUCLEOTIDE SEQUENCE [LARGE SCALE GENOMIC DNA]</scope>
    <source>
        <strain evidence="2 3">DSM 40763</strain>
    </source>
</reference>
<dbReference type="Pfam" id="PF04149">
    <property type="entry name" value="DUF397"/>
    <property type="match status" value="1"/>
</dbReference>
<gene>
    <name evidence="2" type="ORF">D8771_11355</name>
</gene>
<protein>
    <submittedName>
        <fullName evidence="2">DUF397 domain-containing protein</fullName>
    </submittedName>
</protein>
<organism evidence="2 3">
    <name type="scientific">Streptomyces albus</name>
    <dbReference type="NCBI Taxonomy" id="1888"/>
    <lineage>
        <taxon>Bacteria</taxon>
        <taxon>Bacillati</taxon>
        <taxon>Actinomycetota</taxon>
        <taxon>Actinomycetes</taxon>
        <taxon>Kitasatosporales</taxon>
        <taxon>Streptomycetaceae</taxon>
        <taxon>Streptomyces</taxon>
    </lineage>
</organism>
<dbReference type="EMBL" id="RCIY01000046">
    <property type="protein sequence ID" value="TGG84481.1"/>
    <property type="molecule type" value="Genomic_DNA"/>
</dbReference>
<dbReference type="InterPro" id="IPR007278">
    <property type="entry name" value="DUF397"/>
</dbReference>
<evidence type="ECO:0000313" key="2">
    <source>
        <dbReference type="EMBL" id="TGG84481.1"/>
    </source>
</evidence>
<dbReference type="GeneID" id="75183289"/>
<sequence length="75" mass="8326">MNPKSAPSAQSELVGAMWHKSTYSGSDNACVERGILRSGRQAVRDTKDRSIAPLLFEAETWQSFINSVKQKDTQL</sequence>
<name>A0A8H1LEA1_9ACTN</name>
<dbReference type="RefSeq" id="WP_030406377.1">
    <property type="nucleotide sequence ID" value="NZ_CP103060.1"/>
</dbReference>
<dbReference type="Proteomes" id="UP000298111">
    <property type="component" value="Unassembled WGS sequence"/>
</dbReference>
<dbReference type="AlphaFoldDB" id="A0A8H1LEA1"/>
<feature type="domain" description="DUF397" evidence="1">
    <location>
        <begin position="16"/>
        <end position="69"/>
    </location>
</feature>